<dbReference type="AlphaFoldDB" id="A0A2H5Y3W6"/>
<evidence type="ECO:0000256" key="2">
    <source>
        <dbReference type="ARBA" id="ARBA00022980"/>
    </source>
</evidence>
<dbReference type="PROSITE" id="PS50126">
    <property type="entry name" value="S1"/>
    <property type="match status" value="4"/>
</dbReference>
<feature type="domain" description="S1 motif" evidence="4">
    <location>
        <begin position="214"/>
        <end position="282"/>
    </location>
</feature>
<keyword evidence="3" id="KW-0687">Ribonucleoprotein</keyword>
<dbReference type="GO" id="GO:1990904">
    <property type="term" value="C:ribonucleoprotein complex"/>
    <property type="evidence" value="ECO:0007669"/>
    <property type="project" value="UniProtKB-KW"/>
</dbReference>
<dbReference type="InterPro" id="IPR035104">
    <property type="entry name" value="Ribosomal_protein_S1-like"/>
</dbReference>
<dbReference type="GO" id="GO:0005737">
    <property type="term" value="C:cytoplasm"/>
    <property type="evidence" value="ECO:0007669"/>
    <property type="project" value="UniProtKB-ARBA"/>
</dbReference>
<dbReference type="GO" id="GO:0006412">
    <property type="term" value="P:translation"/>
    <property type="evidence" value="ECO:0007669"/>
    <property type="project" value="TreeGrafter"/>
</dbReference>
<dbReference type="PRINTS" id="PR00681">
    <property type="entry name" value="RIBOSOMALS1"/>
</dbReference>
<dbReference type="SMART" id="SM00316">
    <property type="entry name" value="S1"/>
    <property type="match status" value="4"/>
</dbReference>
<dbReference type="InterPro" id="IPR012340">
    <property type="entry name" value="NA-bd_OB-fold"/>
</dbReference>
<organism evidence="5 6">
    <name type="scientific">Candidatus Thermoflexus japonica</name>
    <dbReference type="NCBI Taxonomy" id="2035417"/>
    <lineage>
        <taxon>Bacteria</taxon>
        <taxon>Bacillati</taxon>
        <taxon>Chloroflexota</taxon>
        <taxon>Thermoflexia</taxon>
        <taxon>Thermoflexales</taxon>
        <taxon>Thermoflexaceae</taxon>
        <taxon>Thermoflexus</taxon>
    </lineage>
</organism>
<keyword evidence="2 5" id="KW-0689">Ribosomal protein</keyword>
<evidence type="ECO:0000256" key="1">
    <source>
        <dbReference type="ARBA" id="ARBA00006767"/>
    </source>
</evidence>
<dbReference type="EMBL" id="BEHY01000004">
    <property type="protein sequence ID" value="GBD08140.1"/>
    <property type="molecule type" value="Genomic_DNA"/>
</dbReference>
<dbReference type="Pfam" id="PF00575">
    <property type="entry name" value="S1"/>
    <property type="match status" value="4"/>
</dbReference>
<dbReference type="InterPro" id="IPR050437">
    <property type="entry name" value="Ribos_protein_bS1-like"/>
</dbReference>
<comment type="caution">
    <text evidence="5">The sequence shown here is derived from an EMBL/GenBank/DDBJ whole genome shotgun (WGS) entry which is preliminary data.</text>
</comment>
<sequence length="404" mass="46095">MNEEIRQDRPEDTSAMAEMGEWLEMSPSSLRRGDIVQGTIVRITPTEILVDIGMKAEGVITGRELERMPREIREVLREGDVIQVQVVNPEDRSGNILLSLQRALMEEDWQQARRLMQEREILELTVNGYNKGGLVVKVGRLRGFIPASQVVPQEAGEEKLPVEQRLKRRVGQKIHARIIEVDPEANRLILSEREAQQELRRRQKEELLARLEPGMRVKGRVISLTDFGAFVDLGGADGLIHISELSWRRVSHPREVLSVGQEVEVEVINVDRERKRIALSRKRVEPDPWQQAVAQLREGQLVEAVITRLTNFGAFAALKEFPGVEGLIHISELAEHRVHHPKEVVREGEELVVRLIRIDRESRRLALSLRRVASPEYAMLDWEMARARLQTGEGESLEEPSEAS</sequence>
<dbReference type="CDD" id="cd05687">
    <property type="entry name" value="S1_RPS1_repeat_ec1_hs1"/>
    <property type="match status" value="1"/>
</dbReference>
<accession>A0A2H5Y3W6</accession>
<evidence type="ECO:0000313" key="5">
    <source>
        <dbReference type="EMBL" id="GBD08140.1"/>
    </source>
</evidence>
<proteinExistence type="inferred from homology"/>
<reference evidence="6" key="1">
    <citation type="submission" date="2017-09" db="EMBL/GenBank/DDBJ databases">
        <title>Metaegenomics of thermophilic ammonia-oxidizing enrichment culture.</title>
        <authorList>
            <person name="Kato S."/>
            <person name="Suzuki K."/>
        </authorList>
    </citation>
    <scope>NUCLEOTIDE SEQUENCE [LARGE SCALE GENOMIC DNA]</scope>
</reference>
<feature type="domain" description="S1 motif" evidence="4">
    <location>
        <begin position="33"/>
        <end position="101"/>
    </location>
</feature>
<gene>
    <name evidence="5" type="primary">rpsA_1</name>
    <name evidence="5" type="ORF">HRbin22_00373</name>
</gene>
<dbReference type="FunFam" id="2.40.50.140:FF:000051">
    <property type="entry name" value="RNA-binding transcriptional accessory protein"/>
    <property type="match status" value="1"/>
</dbReference>
<dbReference type="Proteomes" id="UP000236642">
    <property type="component" value="Unassembled WGS sequence"/>
</dbReference>
<name>A0A2H5Y3W6_9CHLR</name>
<dbReference type="InterPro" id="IPR003029">
    <property type="entry name" value="S1_domain"/>
</dbReference>
<dbReference type="Gene3D" id="2.40.50.140">
    <property type="entry name" value="Nucleic acid-binding proteins"/>
    <property type="match status" value="4"/>
</dbReference>
<evidence type="ECO:0000313" key="6">
    <source>
        <dbReference type="Proteomes" id="UP000236642"/>
    </source>
</evidence>
<dbReference type="GO" id="GO:0003735">
    <property type="term" value="F:structural constituent of ribosome"/>
    <property type="evidence" value="ECO:0007669"/>
    <property type="project" value="TreeGrafter"/>
</dbReference>
<dbReference type="PANTHER" id="PTHR10724">
    <property type="entry name" value="30S RIBOSOMAL PROTEIN S1"/>
    <property type="match status" value="1"/>
</dbReference>
<comment type="similarity">
    <text evidence="1">Belongs to the bacterial ribosomal protein bS1 family.</text>
</comment>
<evidence type="ECO:0000256" key="3">
    <source>
        <dbReference type="ARBA" id="ARBA00023274"/>
    </source>
</evidence>
<dbReference type="GO" id="GO:0003729">
    <property type="term" value="F:mRNA binding"/>
    <property type="evidence" value="ECO:0007669"/>
    <property type="project" value="UniProtKB-ARBA"/>
</dbReference>
<dbReference type="CDD" id="cd04465">
    <property type="entry name" value="S1_RPS1_repeat_ec2_hs2"/>
    <property type="match status" value="1"/>
</dbReference>
<dbReference type="GO" id="GO:0005840">
    <property type="term" value="C:ribosome"/>
    <property type="evidence" value="ECO:0007669"/>
    <property type="project" value="UniProtKB-KW"/>
</dbReference>
<feature type="domain" description="S1 motif" evidence="4">
    <location>
        <begin position="119"/>
        <end position="193"/>
    </location>
</feature>
<evidence type="ECO:0000259" key="4">
    <source>
        <dbReference type="PROSITE" id="PS50126"/>
    </source>
</evidence>
<protein>
    <submittedName>
        <fullName evidence="5">30S ribosomal protein S1</fullName>
    </submittedName>
</protein>
<dbReference type="SUPFAM" id="SSF50249">
    <property type="entry name" value="Nucleic acid-binding proteins"/>
    <property type="match status" value="4"/>
</dbReference>
<dbReference type="PANTHER" id="PTHR10724:SF7">
    <property type="entry name" value="SMALL RIBOSOMAL SUBUNIT PROTEIN BS1C"/>
    <property type="match status" value="1"/>
</dbReference>
<feature type="domain" description="S1 motif" evidence="4">
    <location>
        <begin position="299"/>
        <end position="370"/>
    </location>
</feature>
<dbReference type="CDD" id="cd05688">
    <property type="entry name" value="S1_RPS1_repeat_ec3"/>
    <property type="match status" value="1"/>
</dbReference>